<protein>
    <recommendedName>
        <fullName evidence="2">Probable chromosome-partitioning protein ParB</fullName>
    </recommendedName>
</protein>
<evidence type="ECO:0000256" key="2">
    <source>
        <dbReference type="ARBA" id="ARBA00022372"/>
    </source>
</evidence>
<reference evidence="7 8" key="1">
    <citation type="submission" date="2018-02" db="EMBL/GenBank/DDBJ databases">
        <title>Genome sequencing of Solimonas sp. HR-BB.</title>
        <authorList>
            <person name="Lee Y."/>
            <person name="Jeon C.O."/>
        </authorList>
    </citation>
    <scope>NUCLEOTIDE SEQUENCE [LARGE SCALE GENOMIC DNA]</scope>
    <source>
        <strain evidence="7 8">HR-BB</strain>
    </source>
</reference>
<dbReference type="Gene3D" id="3.90.1530.30">
    <property type="match status" value="1"/>
</dbReference>
<dbReference type="Gene3D" id="1.10.10.2830">
    <property type="match status" value="1"/>
</dbReference>
<dbReference type="GO" id="GO:0005694">
    <property type="term" value="C:chromosome"/>
    <property type="evidence" value="ECO:0007669"/>
    <property type="project" value="TreeGrafter"/>
</dbReference>
<dbReference type="EMBL" id="PSNW01000002">
    <property type="protein sequence ID" value="PPE74849.1"/>
    <property type="molecule type" value="Genomic_DNA"/>
</dbReference>
<comment type="function">
    <text evidence="5">Involved in chromosome partition. Localize to both poles of the predivisional cell following completion of DNA replication. Binds to the DNA origin of replication.</text>
</comment>
<sequence>MSKKRSAGVIQEIPIDLIRPGSQQARRHFDPDALKELSESIRESGVVQPIVLRTRVWGYELLAGERRWRAAQLAGLHEIPAVIRDDLSDDEAFVVGLIENLQRESLTPMEAAAGLKRLGEIHGMTHEEIGRRIGKSREYVSNYLRLLNLSPPVQELVNDGHILLGHAKVLAGLPLNEQLRWADDVIRLKLTVRGLEKRIASERDSKIVFRPAKPSDWQRLERELSDHLACTVVVQADGSGKGELRLAFHSLDELDGLLAKMGYQAG</sequence>
<dbReference type="InterPro" id="IPR003115">
    <property type="entry name" value="ParB_N"/>
</dbReference>
<dbReference type="AlphaFoldDB" id="A0A2S5TIP3"/>
<dbReference type="CDD" id="cd16393">
    <property type="entry name" value="SPO0J_N"/>
    <property type="match status" value="1"/>
</dbReference>
<dbReference type="SUPFAM" id="SSF109709">
    <property type="entry name" value="KorB DNA-binding domain-like"/>
    <property type="match status" value="1"/>
</dbReference>
<dbReference type="Pfam" id="PF23552">
    <property type="entry name" value="ParB_C"/>
    <property type="match status" value="1"/>
</dbReference>
<comment type="similarity">
    <text evidence="1">Belongs to the ParB family.</text>
</comment>
<evidence type="ECO:0000256" key="1">
    <source>
        <dbReference type="ARBA" id="ARBA00006295"/>
    </source>
</evidence>
<evidence type="ECO:0000313" key="7">
    <source>
        <dbReference type="EMBL" id="PPE74849.1"/>
    </source>
</evidence>
<dbReference type="InterPro" id="IPR004437">
    <property type="entry name" value="ParB/RepB/Spo0J"/>
</dbReference>
<dbReference type="Proteomes" id="UP000238220">
    <property type="component" value="Unassembled WGS sequence"/>
</dbReference>
<name>A0A2S5TIP3_9GAMM</name>
<dbReference type="FunFam" id="1.10.10.2830:FF:000001">
    <property type="entry name" value="Chromosome partitioning protein ParB"/>
    <property type="match status" value="1"/>
</dbReference>
<dbReference type="GO" id="GO:0007059">
    <property type="term" value="P:chromosome segregation"/>
    <property type="evidence" value="ECO:0007669"/>
    <property type="project" value="UniProtKB-KW"/>
</dbReference>
<dbReference type="InterPro" id="IPR050336">
    <property type="entry name" value="Chromosome_partition/occlusion"/>
</dbReference>
<keyword evidence="8" id="KW-1185">Reference proteome</keyword>
<dbReference type="PANTHER" id="PTHR33375:SF1">
    <property type="entry name" value="CHROMOSOME-PARTITIONING PROTEIN PARB-RELATED"/>
    <property type="match status" value="1"/>
</dbReference>
<keyword evidence="3" id="KW-0159">Chromosome partition</keyword>
<dbReference type="InterPro" id="IPR041468">
    <property type="entry name" value="HTH_ParB/Spo0J"/>
</dbReference>
<evidence type="ECO:0000259" key="6">
    <source>
        <dbReference type="SMART" id="SM00470"/>
    </source>
</evidence>
<evidence type="ECO:0000313" key="8">
    <source>
        <dbReference type="Proteomes" id="UP000238220"/>
    </source>
</evidence>
<dbReference type="InterPro" id="IPR057240">
    <property type="entry name" value="ParB_dimer_C"/>
</dbReference>
<gene>
    <name evidence="7" type="ORF">C3942_04010</name>
</gene>
<dbReference type="OrthoDB" id="9802051at2"/>
<evidence type="ECO:0000256" key="4">
    <source>
        <dbReference type="ARBA" id="ARBA00023125"/>
    </source>
</evidence>
<comment type="caution">
    <text evidence="7">The sequence shown here is derived from an EMBL/GenBank/DDBJ whole genome shotgun (WGS) entry which is preliminary data.</text>
</comment>
<dbReference type="Pfam" id="PF17762">
    <property type="entry name" value="HTH_ParB"/>
    <property type="match status" value="1"/>
</dbReference>
<proteinExistence type="inferred from homology"/>
<keyword evidence="4" id="KW-0238">DNA-binding</keyword>
<organism evidence="7 8">
    <name type="scientific">Solimonas fluminis</name>
    <dbReference type="NCBI Taxonomy" id="2086571"/>
    <lineage>
        <taxon>Bacteria</taxon>
        <taxon>Pseudomonadati</taxon>
        <taxon>Pseudomonadota</taxon>
        <taxon>Gammaproteobacteria</taxon>
        <taxon>Nevskiales</taxon>
        <taxon>Nevskiaceae</taxon>
        <taxon>Solimonas</taxon>
    </lineage>
</organism>
<dbReference type="RefSeq" id="WP_104229076.1">
    <property type="nucleotide sequence ID" value="NZ_PSNW01000002.1"/>
</dbReference>
<dbReference type="NCBIfam" id="TIGR00180">
    <property type="entry name" value="parB_part"/>
    <property type="match status" value="1"/>
</dbReference>
<accession>A0A2S5TIP3</accession>
<evidence type="ECO:0000256" key="5">
    <source>
        <dbReference type="ARBA" id="ARBA00025472"/>
    </source>
</evidence>
<evidence type="ECO:0000256" key="3">
    <source>
        <dbReference type="ARBA" id="ARBA00022829"/>
    </source>
</evidence>
<dbReference type="GO" id="GO:0003677">
    <property type="term" value="F:DNA binding"/>
    <property type="evidence" value="ECO:0007669"/>
    <property type="project" value="UniProtKB-KW"/>
</dbReference>
<dbReference type="FunFam" id="3.90.1530.30:FF:000001">
    <property type="entry name" value="Chromosome partitioning protein ParB"/>
    <property type="match status" value="1"/>
</dbReference>
<dbReference type="PANTHER" id="PTHR33375">
    <property type="entry name" value="CHROMOSOME-PARTITIONING PROTEIN PARB-RELATED"/>
    <property type="match status" value="1"/>
</dbReference>
<dbReference type="Pfam" id="PF02195">
    <property type="entry name" value="ParB_N"/>
    <property type="match status" value="1"/>
</dbReference>
<feature type="domain" description="ParB-like N-terminal" evidence="6">
    <location>
        <begin position="11"/>
        <end position="101"/>
    </location>
</feature>
<dbReference type="SMART" id="SM00470">
    <property type="entry name" value="ParB"/>
    <property type="match status" value="1"/>
</dbReference>
<dbReference type="InterPro" id="IPR036086">
    <property type="entry name" value="ParB/Sulfiredoxin_sf"/>
</dbReference>
<dbReference type="SUPFAM" id="SSF110849">
    <property type="entry name" value="ParB/Sulfiredoxin"/>
    <property type="match status" value="1"/>
</dbReference>